<dbReference type="Gene3D" id="2.20.70.10">
    <property type="match status" value="3"/>
</dbReference>
<feature type="domain" description="WW" evidence="6">
    <location>
        <begin position="202"/>
        <end position="235"/>
    </location>
</feature>
<dbReference type="InterPro" id="IPR001202">
    <property type="entry name" value="WW_dom"/>
</dbReference>
<dbReference type="EMBL" id="CAJNNW010035583">
    <property type="protein sequence ID" value="CAE8728634.1"/>
    <property type="molecule type" value="Genomic_DNA"/>
</dbReference>
<dbReference type="Proteomes" id="UP000626109">
    <property type="component" value="Unassembled WGS sequence"/>
</dbReference>
<dbReference type="PROSITE" id="PS50020">
    <property type="entry name" value="WW_DOMAIN_2"/>
    <property type="match status" value="3"/>
</dbReference>
<feature type="region of interest" description="Disordered" evidence="5">
    <location>
        <begin position="67"/>
        <end position="89"/>
    </location>
</feature>
<dbReference type="GO" id="GO:0003676">
    <property type="term" value="F:nucleic acid binding"/>
    <property type="evidence" value="ECO:0007669"/>
    <property type="project" value="InterPro"/>
</dbReference>
<dbReference type="SMART" id="SM00451">
    <property type="entry name" value="ZnF_U1"/>
    <property type="match status" value="2"/>
</dbReference>
<dbReference type="PANTHER" id="PTHR17616">
    <property type="entry name" value="YES-ASSOCIATED PROTEIN YAP1 FAMILY MEMBER"/>
    <property type="match status" value="1"/>
</dbReference>
<dbReference type="GO" id="GO:0035329">
    <property type="term" value="P:hippo signaling"/>
    <property type="evidence" value="ECO:0007669"/>
    <property type="project" value="TreeGrafter"/>
</dbReference>
<comment type="caution">
    <text evidence="7">The sequence shown here is derived from an EMBL/GenBank/DDBJ whole genome shotgun (WGS) entry which is preliminary data.</text>
</comment>
<feature type="non-terminal residue" evidence="7">
    <location>
        <position position="507"/>
    </location>
</feature>
<feature type="region of interest" description="Disordered" evidence="5">
    <location>
        <begin position="266"/>
        <end position="300"/>
    </location>
</feature>
<dbReference type="InterPro" id="IPR051583">
    <property type="entry name" value="YAP1"/>
</dbReference>
<feature type="compositionally biased region" description="Low complexity" evidence="5">
    <location>
        <begin position="431"/>
        <end position="440"/>
    </location>
</feature>
<keyword evidence="3" id="KW-0963">Cytoplasm</keyword>
<sequence>MKHIKKYNARKGFGKADEPLTEEYESNGIYAGDGINGSKVGDFKCKFCPTAGPFMSLTAVDAHIKGKKHQKVVSPEPEPEVEDKGPPKDPFEDHLWNLPDYVLLASGTLTCQLCNSKSTTIKQMHAHLGGNAHAKKCRSEKKDDIIYVKERDRLEVLSSGRPVVRTGYKRPKASNEKKVEATSVNTSAPDASATGGGSGTSSALPDGWEEHQDPEGFPYFFNMTTQASTWDWPLVSEEAASAASSSKAATPSGGDLAAGVAGQTAVSGAGGATSSRAAAADRTSQGGSGTSSALPDGWEEHQDREGLTFYYNARTKASTWDRPLVSQEAASAASSSKAATPSGGDLAAGVAGQTAVSGAGGATSSRAAAADRLSQQGDLLLRDNLGRRSQPQQAHQQQQQENTDQQQQQQQQPQHHQQTQRQQQEHHRGQHQQNQQYQQREQQKPEQKWHQQQQLQPPPPTQQQSQQLPPGWRIEFHEGKPYYFDAETEESSWQPVPPYVHQAWGKR</sequence>
<gene>
    <name evidence="7" type="ORF">PGLA2088_LOCUS45186</name>
</gene>
<dbReference type="GO" id="GO:0045944">
    <property type="term" value="P:positive regulation of transcription by RNA polymerase II"/>
    <property type="evidence" value="ECO:0007669"/>
    <property type="project" value="TreeGrafter"/>
</dbReference>
<evidence type="ECO:0000313" key="7">
    <source>
        <dbReference type="EMBL" id="CAE8728634.1"/>
    </source>
</evidence>
<evidence type="ECO:0000259" key="6">
    <source>
        <dbReference type="PROSITE" id="PS50020"/>
    </source>
</evidence>
<dbReference type="PANTHER" id="PTHR17616:SF8">
    <property type="entry name" value="TRANSCRIPTIONAL COACTIVATOR YORKIE"/>
    <property type="match status" value="1"/>
</dbReference>
<dbReference type="InterPro" id="IPR036236">
    <property type="entry name" value="Znf_C2H2_sf"/>
</dbReference>
<dbReference type="InterPro" id="IPR036020">
    <property type="entry name" value="WW_dom_sf"/>
</dbReference>
<dbReference type="GO" id="GO:0008270">
    <property type="term" value="F:zinc ion binding"/>
    <property type="evidence" value="ECO:0007669"/>
    <property type="project" value="InterPro"/>
</dbReference>
<comment type="subcellular location">
    <subcellularLocation>
        <location evidence="2">Cytoplasm</location>
    </subcellularLocation>
    <subcellularLocation>
        <location evidence="1">Nucleus</location>
    </subcellularLocation>
</comment>
<feature type="domain" description="WW" evidence="6">
    <location>
        <begin position="292"/>
        <end position="325"/>
    </location>
</feature>
<dbReference type="InterPro" id="IPR003604">
    <property type="entry name" value="Matrin/U1-like-C_Znf_C2H2"/>
</dbReference>
<accession>A0A813LJC1</accession>
<dbReference type="GO" id="GO:0005737">
    <property type="term" value="C:cytoplasm"/>
    <property type="evidence" value="ECO:0007669"/>
    <property type="project" value="UniProtKB-SubCell"/>
</dbReference>
<evidence type="ECO:0000256" key="4">
    <source>
        <dbReference type="ARBA" id="ARBA00023242"/>
    </source>
</evidence>
<protein>
    <recommendedName>
        <fullName evidence="6">WW domain-containing protein</fullName>
    </recommendedName>
</protein>
<evidence type="ECO:0000256" key="2">
    <source>
        <dbReference type="ARBA" id="ARBA00004496"/>
    </source>
</evidence>
<dbReference type="GO" id="GO:0005634">
    <property type="term" value="C:nucleus"/>
    <property type="evidence" value="ECO:0007669"/>
    <property type="project" value="UniProtKB-SubCell"/>
</dbReference>
<feature type="region of interest" description="Disordered" evidence="5">
    <location>
        <begin position="387"/>
        <end position="496"/>
    </location>
</feature>
<dbReference type="SMART" id="SM00456">
    <property type="entry name" value="WW"/>
    <property type="match status" value="3"/>
</dbReference>
<feature type="compositionally biased region" description="Low complexity" evidence="5">
    <location>
        <begin position="387"/>
        <end position="422"/>
    </location>
</feature>
<feature type="compositionally biased region" description="Low complexity" evidence="5">
    <location>
        <begin position="266"/>
        <end position="285"/>
    </location>
</feature>
<dbReference type="CDD" id="cd00201">
    <property type="entry name" value="WW"/>
    <property type="match status" value="3"/>
</dbReference>
<evidence type="ECO:0000256" key="3">
    <source>
        <dbReference type="ARBA" id="ARBA00022490"/>
    </source>
</evidence>
<keyword evidence="4" id="KW-0539">Nucleus</keyword>
<evidence type="ECO:0000256" key="5">
    <source>
        <dbReference type="SAM" id="MobiDB-lite"/>
    </source>
</evidence>
<dbReference type="GO" id="GO:0003713">
    <property type="term" value="F:transcription coactivator activity"/>
    <property type="evidence" value="ECO:0007669"/>
    <property type="project" value="TreeGrafter"/>
</dbReference>
<feature type="domain" description="WW" evidence="6">
    <location>
        <begin position="466"/>
        <end position="495"/>
    </location>
</feature>
<evidence type="ECO:0000256" key="1">
    <source>
        <dbReference type="ARBA" id="ARBA00004123"/>
    </source>
</evidence>
<proteinExistence type="predicted"/>
<dbReference type="Pfam" id="PF00397">
    <property type="entry name" value="WW"/>
    <property type="match status" value="2"/>
</dbReference>
<dbReference type="PROSITE" id="PS01159">
    <property type="entry name" value="WW_DOMAIN_1"/>
    <property type="match status" value="2"/>
</dbReference>
<name>A0A813LJC1_POLGL</name>
<organism evidence="7 8">
    <name type="scientific">Polarella glacialis</name>
    <name type="common">Dinoflagellate</name>
    <dbReference type="NCBI Taxonomy" id="89957"/>
    <lineage>
        <taxon>Eukaryota</taxon>
        <taxon>Sar</taxon>
        <taxon>Alveolata</taxon>
        <taxon>Dinophyceae</taxon>
        <taxon>Suessiales</taxon>
        <taxon>Suessiaceae</taxon>
        <taxon>Polarella</taxon>
    </lineage>
</organism>
<dbReference type="SUPFAM" id="SSF51045">
    <property type="entry name" value="WW domain"/>
    <property type="match status" value="3"/>
</dbReference>
<dbReference type="SUPFAM" id="SSF57667">
    <property type="entry name" value="beta-beta-alpha zinc fingers"/>
    <property type="match status" value="1"/>
</dbReference>
<evidence type="ECO:0000313" key="8">
    <source>
        <dbReference type="Proteomes" id="UP000626109"/>
    </source>
</evidence>
<dbReference type="AlphaFoldDB" id="A0A813LJC1"/>
<feature type="region of interest" description="Disordered" evidence="5">
    <location>
        <begin position="165"/>
        <end position="217"/>
    </location>
</feature>
<reference evidence="7" key="1">
    <citation type="submission" date="2021-02" db="EMBL/GenBank/DDBJ databases">
        <authorList>
            <person name="Dougan E. K."/>
            <person name="Rhodes N."/>
            <person name="Thang M."/>
            <person name="Chan C."/>
        </authorList>
    </citation>
    <scope>NUCLEOTIDE SEQUENCE</scope>
</reference>